<dbReference type="Proteomes" id="UP000730482">
    <property type="component" value="Unassembled WGS sequence"/>
</dbReference>
<dbReference type="EMBL" id="JAAFYZ010000014">
    <property type="protein sequence ID" value="MBS2546546.1"/>
    <property type="molecule type" value="Genomic_DNA"/>
</dbReference>
<dbReference type="PANTHER" id="PTHR28259">
    <property type="entry name" value="FLUORIDE EXPORT PROTEIN 1-RELATED"/>
    <property type="match status" value="1"/>
</dbReference>
<dbReference type="InterPro" id="IPR003691">
    <property type="entry name" value="FluC"/>
</dbReference>
<evidence type="ECO:0000256" key="1">
    <source>
        <dbReference type="ARBA" id="ARBA00004651"/>
    </source>
</evidence>
<comment type="similarity">
    <text evidence="7 10">Belongs to the fluoride channel Fluc/FEX (TC 1.A.43) family.</text>
</comment>
<evidence type="ECO:0000256" key="6">
    <source>
        <dbReference type="ARBA" id="ARBA00023303"/>
    </source>
</evidence>
<evidence type="ECO:0000256" key="11">
    <source>
        <dbReference type="SAM" id="MobiDB-lite"/>
    </source>
</evidence>
<evidence type="ECO:0000256" key="10">
    <source>
        <dbReference type="HAMAP-Rule" id="MF_00454"/>
    </source>
</evidence>
<feature type="region of interest" description="Disordered" evidence="11">
    <location>
        <begin position="1"/>
        <end position="45"/>
    </location>
</feature>
<comment type="activity regulation">
    <text evidence="10">Na(+) is not transported, but it plays an essential structural role and its presence is essential for fluoride channel function.</text>
</comment>
<feature type="transmembrane region" description="Helical" evidence="10">
    <location>
        <begin position="117"/>
        <end position="134"/>
    </location>
</feature>
<dbReference type="Pfam" id="PF02537">
    <property type="entry name" value="CRCB"/>
    <property type="match status" value="1"/>
</dbReference>
<evidence type="ECO:0000256" key="4">
    <source>
        <dbReference type="ARBA" id="ARBA00022989"/>
    </source>
</evidence>
<dbReference type="HAMAP" id="MF_00454">
    <property type="entry name" value="FluC"/>
    <property type="match status" value="1"/>
</dbReference>
<evidence type="ECO:0000256" key="8">
    <source>
        <dbReference type="ARBA" id="ARBA00035585"/>
    </source>
</evidence>
<keyword evidence="10" id="KW-0915">Sodium</keyword>
<evidence type="ECO:0000256" key="9">
    <source>
        <dbReference type="ARBA" id="ARBA00049940"/>
    </source>
</evidence>
<dbReference type="PANTHER" id="PTHR28259:SF1">
    <property type="entry name" value="FLUORIDE EXPORT PROTEIN 1-RELATED"/>
    <property type="match status" value="1"/>
</dbReference>
<keyword evidence="10" id="KW-0813">Transport</keyword>
<feature type="transmembrane region" description="Helical" evidence="10">
    <location>
        <begin position="87"/>
        <end position="105"/>
    </location>
</feature>
<keyword evidence="10" id="KW-0479">Metal-binding</keyword>
<evidence type="ECO:0000313" key="13">
    <source>
        <dbReference type="Proteomes" id="UP000730482"/>
    </source>
</evidence>
<comment type="caution">
    <text evidence="12">The sequence shown here is derived from an EMBL/GenBank/DDBJ whole genome shotgun (WGS) entry which is preliminary data.</text>
</comment>
<keyword evidence="4 10" id="KW-1133">Transmembrane helix</keyword>
<comment type="subcellular location">
    <subcellularLocation>
        <location evidence="1 10">Cell membrane</location>
        <topology evidence="1 10">Multi-pass membrane protein</topology>
    </subcellularLocation>
</comment>
<evidence type="ECO:0000256" key="7">
    <source>
        <dbReference type="ARBA" id="ARBA00035120"/>
    </source>
</evidence>
<sequence>MSSPQPPSDAGPQPGPHHVGPHHAWHHEVPPEDEGSSVEAPAAPASGPGTARVVAVIAAGGFLGGPTRYLLGQAFPTAQHTFPATTFVINVTGSFVLAVLLVCVIEVWPPTRYVRPFSAVGFLGAYTTFSTWMVDTDRFLAAGRYGLAALDVFGSLFSGLAATALGIFLARAALVRRSPGWSRA</sequence>
<reference evidence="12 13" key="1">
    <citation type="submission" date="2020-02" db="EMBL/GenBank/DDBJ databases">
        <title>Acidophilic actinobacteria isolated from forest soil.</title>
        <authorList>
            <person name="Golinska P."/>
        </authorList>
    </citation>
    <scope>NUCLEOTIDE SEQUENCE [LARGE SCALE GENOMIC DNA]</scope>
    <source>
        <strain evidence="12 13">NL8</strain>
    </source>
</reference>
<feature type="transmembrane region" description="Helical" evidence="10">
    <location>
        <begin position="154"/>
        <end position="174"/>
    </location>
</feature>
<keyword evidence="3 10" id="KW-0812">Transmembrane</keyword>
<evidence type="ECO:0000256" key="2">
    <source>
        <dbReference type="ARBA" id="ARBA00022475"/>
    </source>
</evidence>
<accession>A0ABS5KKL7</accession>
<comment type="function">
    <text evidence="9 10">Fluoride-specific ion channel. Important for reducing fluoride concentration in the cell, thus reducing its toxicity.</text>
</comment>
<evidence type="ECO:0000256" key="3">
    <source>
        <dbReference type="ARBA" id="ARBA00022692"/>
    </source>
</evidence>
<name>A0ABS5KKL7_9ACTN</name>
<keyword evidence="10" id="KW-0406">Ion transport</keyword>
<feature type="compositionally biased region" description="Pro residues" evidence="11">
    <location>
        <begin position="1"/>
        <end position="15"/>
    </location>
</feature>
<keyword evidence="6 10" id="KW-0407">Ion channel</keyword>
<proteinExistence type="inferred from homology"/>
<keyword evidence="13" id="KW-1185">Reference proteome</keyword>
<feature type="binding site" evidence="10">
    <location>
        <position position="127"/>
    </location>
    <ligand>
        <name>Na(+)</name>
        <dbReference type="ChEBI" id="CHEBI:29101"/>
        <note>structural</note>
    </ligand>
</feature>
<keyword evidence="2 10" id="KW-1003">Cell membrane</keyword>
<evidence type="ECO:0000256" key="5">
    <source>
        <dbReference type="ARBA" id="ARBA00023136"/>
    </source>
</evidence>
<organism evidence="12 13">
    <name type="scientific">Catenulispora pinistramenti</name>
    <dbReference type="NCBI Taxonomy" id="2705254"/>
    <lineage>
        <taxon>Bacteria</taxon>
        <taxon>Bacillati</taxon>
        <taxon>Actinomycetota</taxon>
        <taxon>Actinomycetes</taxon>
        <taxon>Catenulisporales</taxon>
        <taxon>Catenulisporaceae</taxon>
        <taxon>Catenulispora</taxon>
    </lineage>
</organism>
<comment type="catalytic activity">
    <reaction evidence="8">
        <text>fluoride(in) = fluoride(out)</text>
        <dbReference type="Rhea" id="RHEA:76159"/>
        <dbReference type="ChEBI" id="CHEBI:17051"/>
    </reaction>
    <physiologicalReaction direction="left-to-right" evidence="8">
        <dbReference type="Rhea" id="RHEA:76160"/>
    </physiologicalReaction>
</comment>
<gene>
    <name evidence="10" type="primary">fluC</name>
    <name evidence="10" type="synonym">crcB</name>
    <name evidence="12" type="ORF">KGQ19_06675</name>
</gene>
<dbReference type="RefSeq" id="WP_212008192.1">
    <property type="nucleotide sequence ID" value="NZ_JAAFYZ010000014.1"/>
</dbReference>
<protein>
    <recommendedName>
        <fullName evidence="10">Fluoride-specific ion channel FluC</fullName>
    </recommendedName>
</protein>
<evidence type="ECO:0000313" key="12">
    <source>
        <dbReference type="EMBL" id="MBS2546546.1"/>
    </source>
</evidence>
<feature type="binding site" evidence="10">
    <location>
        <position position="124"/>
    </location>
    <ligand>
        <name>Na(+)</name>
        <dbReference type="ChEBI" id="CHEBI:29101"/>
        <note>structural</note>
    </ligand>
</feature>
<keyword evidence="5 10" id="KW-0472">Membrane</keyword>